<organism evidence="1 2">
    <name type="scientific">Burkholderia mayonis</name>
    <dbReference type="NCBI Taxonomy" id="1385591"/>
    <lineage>
        <taxon>Bacteria</taxon>
        <taxon>Pseudomonadati</taxon>
        <taxon>Pseudomonadota</taxon>
        <taxon>Betaproteobacteria</taxon>
        <taxon>Burkholderiales</taxon>
        <taxon>Burkholderiaceae</taxon>
        <taxon>Burkholderia</taxon>
        <taxon>pseudomallei group</taxon>
    </lineage>
</organism>
<dbReference type="KEGG" id="buu:WS70_19310"/>
<proteinExistence type="predicted"/>
<evidence type="ECO:0000313" key="2">
    <source>
        <dbReference type="Proteomes" id="UP000062519"/>
    </source>
</evidence>
<sequence>MQRGAADARSTRHFVDELKRRPQAFKGLAFRDDLFPREAYRLTWEQLEARMSQRDACKTMVGLLELAANHGVEATLADRLDALLAAGELPDLEQLRGEFAPREAQCPGVVVEMPPAALYDTLLDEEVAA</sequence>
<dbReference type="EMBL" id="CP013387">
    <property type="protein sequence ID" value="AOJ04038.1"/>
    <property type="molecule type" value="Genomic_DNA"/>
</dbReference>
<dbReference type="RefSeq" id="WP_059597314.1">
    <property type="nucleotide sequence ID" value="NZ_CP013387.1"/>
</dbReference>
<name>A0A1B4FK72_9BURK</name>
<dbReference type="Proteomes" id="UP000062519">
    <property type="component" value="Chromosome 2"/>
</dbReference>
<reference evidence="1 2" key="1">
    <citation type="submission" date="2015-12" db="EMBL/GenBank/DDBJ databases">
        <title>Diversity of Burkholderia near neighbor genomes.</title>
        <authorList>
            <person name="Sahl J."/>
            <person name="Wagner D."/>
            <person name="Keim P."/>
        </authorList>
    </citation>
    <scope>NUCLEOTIDE SEQUENCE [LARGE SCALE GENOMIC DNA]</scope>
    <source>
        <strain evidence="1 2">BDU6</strain>
    </source>
</reference>
<dbReference type="AlphaFoldDB" id="A0A1B4FK72"/>
<keyword evidence="2" id="KW-1185">Reference proteome</keyword>
<evidence type="ECO:0008006" key="3">
    <source>
        <dbReference type="Google" id="ProtNLM"/>
    </source>
</evidence>
<accession>A0A1B4FK72</accession>
<gene>
    <name evidence="1" type="ORF">WS70_19310</name>
</gene>
<evidence type="ECO:0000313" key="1">
    <source>
        <dbReference type="EMBL" id="AOJ04038.1"/>
    </source>
</evidence>
<protein>
    <recommendedName>
        <fullName evidence="3">Integrase</fullName>
    </recommendedName>
</protein>